<organism evidence="1 2">
    <name type="scientific">[Candida] railenensis</name>
    <dbReference type="NCBI Taxonomy" id="45579"/>
    <lineage>
        <taxon>Eukaryota</taxon>
        <taxon>Fungi</taxon>
        <taxon>Dikarya</taxon>
        <taxon>Ascomycota</taxon>
        <taxon>Saccharomycotina</taxon>
        <taxon>Pichiomycetes</taxon>
        <taxon>Debaryomycetaceae</taxon>
        <taxon>Kurtzmaniella</taxon>
    </lineage>
</organism>
<dbReference type="AlphaFoldDB" id="A0A9P0QPF0"/>
<dbReference type="EMBL" id="CAKXYY010000006">
    <property type="protein sequence ID" value="CAH2352271.1"/>
    <property type="molecule type" value="Genomic_DNA"/>
</dbReference>
<evidence type="ECO:0000313" key="1">
    <source>
        <dbReference type="EMBL" id="CAH2352271.1"/>
    </source>
</evidence>
<dbReference type="OrthoDB" id="3980854at2759"/>
<keyword evidence="2" id="KW-1185">Reference proteome</keyword>
<sequence length="400" mass="44011">MKRIYDLLNVDSNESQPIPIPSSISSIHQTATYSHSGTDSPLSSGSNSLVNSNFSIASRSTSTSLINLASASTTNSPSRPSSATPTTAAASAEATAAAAECIPKTKISSKYLINKNIIKIAIRRKSASKKSSKPISLDSHSKLHLKSLEAGIKIKLTLAPSLISLYKSLTPNINVKSIKIVESSCGFGETASKFNSELNSIPSSSPSSSLKSKNVQLVDNNLVNLSSLSNKILQTFRKDSLDSQVKYPIYNCLNTAMHSLFGVDDYTFIRVTRSSSNTPEGSTLLKLEAANPGDYWLIDEEEFYEEMFYSIGKKDDVPSNLFIKKILARPRYKADMKIYVVPTRCITSLYVDERMLERDLIKGVVDPKKINQRPILTTFDYHPLLKEINHLIDLSNENKD</sequence>
<gene>
    <name evidence="1" type="ORF">CLIB1423_06S02652</name>
</gene>
<dbReference type="Proteomes" id="UP000837801">
    <property type="component" value="Unassembled WGS sequence"/>
</dbReference>
<evidence type="ECO:0000313" key="2">
    <source>
        <dbReference type="Proteomes" id="UP000837801"/>
    </source>
</evidence>
<protein>
    <submittedName>
        <fullName evidence="1">Uncharacterized protein</fullName>
    </submittedName>
</protein>
<accession>A0A9P0QPF0</accession>
<name>A0A9P0QPF0_9ASCO</name>
<comment type="caution">
    <text evidence="1">The sequence shown here is derived from an EMBL/GenBank/DDBJ whole genome shotgun (WGS) entry which is preliminary data.</text>
</comment>
<reference evidence="1" key="1">
    <citation type="submission" date="2022-03" db="EMBL/GenBank/DDBJ databases">
        <authorList>
            <person name="Legras J.-L."/>
            <person name="Devillers H."/>
            <person name="Grondin C."/>
        </authorList>
    </citation>
    <scope>NUCLEOTIDE SEQUENCE</scope>
    <source>
        <strain evidence="1">CLIB 1423</strain>
    </source>
</reference>
<proteinExistence type="predicted"/>